<evidence type="ECO:0000256" key="14">
    <source>
        <dbReference type="PROSITE-ProRule" id="PRU01398"/>
    </source>
</evidence>
<evidence type="ECO:0000256" key="13">
    <source>
        <dbReference type="ARBA" id="ARBA00023200"/>
    </source>
</evidence>
<keyword evidence="11 14" id="KW-0832">Ubl conjugation</keyword>
<comment type="catalytic activity">
    <reaction evidence="1">
        <text>S-ubiquitinyl-[E2 ubiquitin-conjugating enzyme]-L-cysteine + [acceptor protein]-L-lysine = [E2 ubiquitin-conjugating enzyme]-L-cysteine + N(6)-ubiquitinyl-[acceptor protein]-L-lysine.</text>
        <dbReference type="EC" id="2.3.2.27"/>
    </reaction>
</comment>
<evidence type="ECO:0000256" key="9">
    <source>
        <dbReference type="ARBA" id="ARBA00022737"/>
    </source>
</evidence>
<evidence type="ECO:0000256" key="1">
    <source>
        <dbReference type="ARBA" id="ARBA00000900"/>
    </source>
</evidence>
<keyword evidence="7" id="KW-0433">Leucine-rich repeat</keyword>
<dbReference type="GO" id="GO:0030430">
    <property type="term" value="C:host cell cytoplasm"/>
    <property type="evidence" value="ECO:0007669"/>
    <property type="project" value="UniProtKB-SubCell"/>
</dbReference>
<dbReference type="PANTHER" id="PTHR47114">
    <property type="match status" value="1"/>
</dbReference>
<dbReference type="GO" id="GO:0016567">
    <property type="term" value="P:protein ubiquitination"/>
    <property type="evidence" value="ECO:0007669"/>
    <property type="project" value="InterPro"/>
</dbReference>
<sequence length="1599" mass="178089">MTDTPLTLPLDARDSTLSELEPLELVRGHMPKWLVNATPDAIKALNTAMAQSRAYHALSGQRFSELEGIEAYCAPLLAAEVKRRFGHALDIFHDHLHIVHVHLITDDTLLATIRHYTLLDEPKTLLWAALQNFSEDEALPGGFNPQSRIRLTRQQGAISPVHPRHFAALCRELNLGLKYQQYLQDFLGVAPSGVTAQSVREQETESNLRLLKRYDMEVDARVAFLKKHISDSAHTALIALLGEHASSGTRGRGATLDGKPLQLSSLSLLDSVIDGVVIFTANAPLLHPDQRVIVYIPNDPLAPFFEFSSLQVFIEELKVRLRRSEYVDFFSRFVALGDRPVFLQKARALPERMGLVTTPLSLSAAHYLCAVQLKNMFAEAQVLAVPTGVLDAQEREKKWQLYQGVGLFIVNVASLFVPVLGGAMLALAVGQMLVEVYEGVDDWAHGDVDHAREHLLNVALDMAATVVGGVVVKKLTNRLSAATHSYFEDFQPVIRQDGTARLWNKQVNHYAHSGAAELHQYTRDAQGFFNVEGKQLVTVNGKHFAVEHDSAARQWRIVHPRRPHAYKPGLLHNQHGAWQHAHERPLEWEGSGVLLGRLGHHFSSLDEPSLARVMALTGTEPDVMRRVHLENLMPPPLLSVSLKRFEIDRQISDFIEHMQTGDYTHAKWADLQLSLLPDLPGWPAGKGLTLINGAGGRDLEYGVAQGANRISITHPILEQGKVLEAVLTALSVEQMQGLLGREIPVSPLPVASLANALSGYARDHRGALFERLYGRFNVSDSPRVKTIEAVFPGLPQPVAQSLVASATDVQRANLSAGKVPLPLAEHARAYLYDGRLNRAFEGFYLTSHTPAAADTERLIRHFLDQLPHWPASVSCELRDGSTFGASLQRWGRDPHPARLIVKTGQGYQRYVLERGRYALQPGEDALLSSAVFKLLSKAERETLGFSTANEEARFNAALGSMAASQREACAQALGMQSIKPRFKAPTRMANGQLGYPLCGLDQGRYSRALRRRVRDLYPEFYDDYVQAYLDSITESQQDPLLYVRARKRQRNLLRETLQEWINVAPSEMSGAPALHDYPESRYQAAGLIERSWRKDPAHMPWVSQSQTYELNLNGLRVGNLPRLAAQIDFSHVTDLNLNHMDCRDTAASFLEHFTGLTSLQMDHNRMVYLPPQLARMPRLRHLSLAHNLLYLSSADAAVMRSMHRLETLDLNDNLLGPLLDFSGLPYLRRVYLRRTWIQQWPEGLISRPLLEAADLRENQLVDIPELVYQTSPTLTRNISLSGNPLSPAARLRLARFVSQGGSSLGINTEDLMSEAAAFEFWTSGITNHERVQRERLWAELKAEPASEDFFTVISRLTTTADAQTVRQDLSRRVWEMIEAASESSTLRRDLLSIAAAPRSCTDSVAMTFSALEITLHLARLEAQGPAQESELLSFATGLFRLDQVGKVASEVCEARVAAGGPAPDDVEVHLAYRTGLAQVLGLPDQPRSMTFKEIAGVTQADLEDARARVEVAEKTAALANFISRTEFWRAQLIRNHQAEFSHLTAPYFEQLSELLRKSPEMNSERYLRLVSEVRAAMEAAVDAWSLSKTLAVLPAALPG</sequence>
<evidence type="ECO:0000256" key="4">
    <source>
        <dbReference type="ARBA" id="ARBA00009868"/>
    </source>
</evidence>
<evidence type="ECO:0000313" key="16">
    <source>
        <dbReference type="EMBL" id="OZY60379.1"/>
    </source>
</evidence>
<dbReference type="InterPro" id="IPR001611">
    <property type="entry name" value="Leu-rich_rpt"/>
</dbReference>
<protein>
    <recommendedName>
        <fullName evidence="5">RING-type E3 ubiquitin transferase</fullName>
        <ecNumber evidence="5">2.3.2.27</ecNumber>
    </recommendedName>
</protein>
<gene>
    <name evidence="16" type="ORF">CJF39_05715</name>
</gene>
<evidence type="ECO:0000256" key="12">
    <source>
        <dbReference type="ARBA" id="ARBA00023026"/>
    </source>
</evidence>
<evidence type="ECO:0000256" key="3">
    <source>
        <dbReference type="ARBA" id="ARBA00004613"/>
    </source>
</evidence>
<accession>A0A266ND39</accession>
<proteinExistence type="inferred from homology"/>
<evidence type="ECO:0000256" key="6">
    <source>
        <dbReference type="ARBA" id="ARBA00022525"/>
    </source>
</evidence>
<comment type="similarity">
    <text evidence="4 14">Belongs to the LRR-containing bacterial E3 ligase family.</text>
</comment>
<dbReference type="EMBL" id="NQKI01000006">
    <property type="protein sequence ID" value="OZY60379.1"/>
    <property type="molecule type" value="Genomic_DNA"/>
</dbReference>
<dbReference type="InterPro" id="IPR046673">
    <property type="entry name" value="ToxA_N"/>
</dbReference>
<evidence type="ECO:0000256" key="10">
    <source>
        <dbReference type="ARBA" id="ARBA00022786"/>
    </source>
</evidence>
<feature type="active site" description="Glycyl thioester intermediate" evidence="14">
    <location>
        <position position="1400"/>
    </location>
</feature>
<dbReference type="GO" id="GO:0061630">
    <property type="term" value="F:ubiquitin protein ligase activity"/>
    <property type="evidence" value="ECO:0007669"/>
    <property type="project" value="UniProtKB-EC"/>
</dbReference>
<keyword evidence="9" id="KW-0677">Repeat</keyword>
<dbReference type="InterPro" id="IPR029487">
    <property type="entry name" value="NEL_dom"/>
</dbReference>
<name>A0A266ND39_9PSED</name>
<organism evidence="16 17">
    <name type="scientific">Pseudomonas lundensis</name>
    <dbReference type="NCBI Taxonomy" id="86185"/>
    <lineage>
        <taxon>Bacteria</taxon>
        <taxon>Pseudomonadati</taxon>
        <taxon>Pseudomonadota</taxon>
        <taxon>Gammaproteobacteria</taxon>
        <taxon>Pseudomonadales</taxon>
        <taxon>Pseudomonadaceae</taxon>
        <taxon>Pseudomonas</taxon>
    </lineage>
</organism>
<dbReference type="OrthoDB" id="1467561at2"/>
<evidence type="ECO:0000259" key="15">
    <source>
        <dbReference type="PROSITE" id="PS52053"/>
    </source>
</evidence>
<keyword evidence="6 14" id="KW-0964">Secreted</keyword>
<comment type="subcellular location">
    <subcellularLocation>
        <location evidence="2">Host cytoplasm</location>
    </subcellularLocation>
    <subcellularLocation>
        <location evidence="3">Secreted</location>
    </subcellularLocation>
</comment>
<dbReference type="PANTHER" id="PTHR47114:SF2">
    <property type="entry name" value="OLIGODENDROCYTE-MYELIN GLYCOPROTEIN"/>
    <property type="match status" value="1"/>
</dbReference>
<dbReference type="Gene3D" id="3.80.10.10">
    <property type="entry name" value="Ribonuclease Inhibitor"/>
    <property type="match status" value="1"/>
</dbReference>
<comment type="PTM">
    <text evidence="14">Ubiquitinated in the presence of host E1 ubiquitin-activating enzyme, E2 ubiquitin-conjugating enzyme and ubiquitin.</text>
</comment>
<evidence type="ECO:0000256" key="5">
    <source>
        <dbReference type="ARBA" id="ARBA00012483"/>
    </source>
</evidence>
<evidence type="ECO:0000256" key="11">
    <source>
        <dbReference type="ARBA" id="ARBA00022843"/>
    </source>
</evidence>
<evidence type="ECO:0000256" key="2">
    <source>
        <dbReference type="ARBA" id="ARBA00004192"/>
    </source>
</evidence>
<evidence type="ECO:0000256" key="8">
    <source>
        <dbReference type="ARBA" id="ARBA00022679"/>
    </source>
</evidence>
<comment type="caution">
    <text evidence="16">The sequence shown here is derived from an EMBL/GenBank/DDBJ whole genome shotgun (WGS) entry which is preliminary data.</text>
</comment>
<keyword evidence="13 14" id="KW-1035">Host cytoplasm</keyword>
<dbReference type="InterPro" id="IPR032675">
    <property type="entry name" value="LRR_dom_sf"/>
</dbReference>
<feature type="domain" description="NEL" evidence="15">
    <location>
        <begin position="1313"/>
        <end position="1599"/>
    </location>
</feature>
<evidence type="ECO:0000256" key="7">
    <source>
        <dbReference type="ARBA" id="ARBA00022614"/>
    </source>
</evidence>
<dbReference type="EC" id="2.3.2.27" evidence="5"/>
<dbReference type="Proteomes" id="UP000215788">
    <property type="component" value="Unassembled WGS sequence"/>
</dbReference>
<keyword evidence="12" id="KW-0843">Virulence</keyword>
<keyword evidence="8 14" id="KW-0808">Transferase</keyword>
<dbReference type="InterPro" id="IPR051071">
    <property type="entry name" value="LRR-bact_E3_ubiq_ligases"/>
</dbReference>
<evidence type="ECO:0000313" key="17">
    <source>
        <dbReference type="Proteomes" id="UP000215788"/>
    </source>
</evidence>
<keyword evidence="10 14" id="KW-0833">Ubl conjugation pathway</keyword>
<reference evidence="16 17" key="1">
    <citation type="submission" date="2017-08" db="EMBL/GenBank/DDBJ databases">
        <title>Genomic and metabolic characterisation of spoilage-associated Pseudomonas species.</title>
        <authorList>
            <person name="Stanborough T."/>
            <person name="Fegan N."/>
            <person name="Powell S.M."/>
            <person name="Singh T."/>
            <person name="Tamplin M.L."/>
            <person name="Chandry P.S."/>
        </authorList>
    </citation>
    <scope>NUCLEOTIDE SEQUENCE [LARGE SCALE GENOMIC DNA]</scope>
    <source>
        <strain evidence="16 17">L1802</strain>
    </source>
</reference>
<dbReference type="Gene3D" id="1.20.58.360">
    <property type="entry name" value="Shigella T3SS effector IpaH defines"/>
    <property type="match status" value="1"/>
</dbReference>
<dbReference type="PROSITE" id="PS51450">
    <property type="entry name" value="LRR"/>
    <property type="match status" value="1"/>
</dbReference>
<dbReference type="SUPFAM" id="SSF52058">
    <property type="entry name" value="L domain-like"/>
    <property type="match status" value="1"/>
</dbReference>
<dbReference type="PROSITE" id="PS52053">
    <property type="entry name" value="NEL"/>
    <property type="match status" value="1"/>
</dbReference>
<dbReference type="RefSeq" id="WP_094992556.1">
    <property type="nucleotide sequence ID" value="NZ_NQKI01000006.1"/>
</dbReference>
<dbReference type="Pfam" id="PF14496">
    <property type="entry name" value="NEL"/>
    <property type="match status" value="1"/>
</dbReference>
<dbReference type="GO" id="GO:0005576">
    <property type="term" value="C:extracellular region"/>
    <property type="evidence" value="ECO:0007669"/>
    <property type="project" value="UniProtKB-SubCell"/>
</dbReference>
<dbReference type="Pfam" id="PF20178">
    <property type="entry name" value="ToxA_N"/>
    <property type="match status" value="1"/>
</dbReference>